<gene>
    <name evidence="2" type="ORF">pv_355</name>
</gene>
<dbReference type="KEGG" id="vg:18266383"/>
<accession>W5S6F8</accession>
<dbReference type="CDD" id="cd09917">
    <property type="entry name" value="F-box_SF"/>
    <property type="match status" value="1"/>
</dbReference>
<dbReference type="SUPFAM" id="SSF81383">
    <property type="entry name" value="F-box domain"/>
    <property type="match status" value="1"/>
</dbReference>
<evidence type="ECO:0000259" key="1">
    <source>
        <dbReference type="PROSITE" id="PS50181"/>
    </source>
</evidence>
<dbReference type="EMBL" id="KF740664">
    <property type="protein sequence ID" value="AHH01922.1"/>
    <property type="molecule type" value="Genomic_DNA"/>
</dbReference>
<dbReference type="InterPro" id="IPR001810">
    <property type="entry name" value="F-box_dom"/>
</dbReference>
<protein>
    <recommendedName>
        <fullName evidence="1">F-box domain-containing protein</fullName>
    </recommendedName>
</protein>
<dbReference type="Proteomes" id="UP000202176">
    <property type="component" value="Segment"/>
</dbReference>
<evidence type="ECO:0000313" key="2">
    <source>
        <dbReference type="EMBL" id="AHH01922.1"/>
    </source>
</evidence>
<feature type="domain" description="F-box" evidence="1">
    <location>
        <begin position="1"/>
        <end position="45"/>
    </location>
</feature>
<keyword evidence="3" id="KW-1185">Reference proteome</keyword>
<name>W5S6F8_9VIRU</name>
<dbReference type="SMART" id="SM00256">
    <property type="entry name" value="FBOX"/>
    <property type="match status" value="1"/>
</dbReference>
<organism evidence="2 3">
    <name type="scientific">Pithovirus sibericum</name>
    <dbReference type="NCBI Taxonomy" id="1450746"/>
    <lineage>
        <taxon>Viruses</taxon>
        <taxon>Pithoviruses</taxon>
        <taxon>Orthopithovirinae</taxon>
        <taxon>Alphapithovirus</taxon>
        <taxon>Alphapithovirus sibericum</taxon>
    </lineage>
</organism>
<dbReference type="Gene3D" id="1.20.1280.50">
    <property type="match status" value="1"/>
</dbReference>
<dbReference type="GeneID" id="18266383"/>
<sequence>MENNNLPNEILAEIFKKLPYGELVKICGVSQYFLSLCDWSFWNEKAQMDFGVSSDYFNSLTKFENGLGSFEEISPDKYTHNDYGWKKNLKKKSGFERPNEGFYRYFQIANRVSLRPEVLIDYSRQKQSNSLALFESRSFFSLAGLTNQYKLVDVFANKVPISELTELVNDVINLTSLMEGNFFLDVPKDRIAFFDTALEQIISPKLMKEYQEYIKKEAPKDWTDDEIRFYSHICQIQKGEIPAKYYEVIADNYLFESEYAEFATIFQTLLKKGEYLPELVNKFVDLATPGCKEMVQEDGPYFLCFSLEGGNLQFIQEVLEMGDFFHPAEEQKFDHLEFMTSAYFSGKLEVIKLALDADCHEISQDQKVEALVEGYHFHRTPERFLQRFVELGEISDESLIRVTSLADCDILAHFLELRIQNSDLPREKVVLQFLELIWYFLLGNLDLMAWAFRWFDTVSFCLTEEERDEFLNKMISSGPLSPLMSKLSRYHHYSPLSHLMISERIRVKNSN</sequence>
<proteinExistence type="predicted"/>
<dbReference type="Pfam" id="PF00646">
    <property type="entry name" value="F-box"/>
    <property type="match status" value="1"/>
</dbReference>
<dbReference type="PROSITE" id="PS50181">
    <property type="entry name" value="FBOX"/>
    <property type="match status" value="1"/>
</dbReference>
<evidence type="ECO:0000313" key="3">
    <source>
        <dbReference type="Proteomes" id="UP000202176"/>
    </source>
</evidence>
<dbReference type="RefSeq" id="YP_009001257.1">
    <property type="nucleotide sequence ID" value="NC_023423.1"/>
</dbReference>
<dbReference type="InterPro" id="IPR036047">
    <property type="entry name" value="F-box-like_dom_sf"/>
</dbReference>
<reference evidence="2 3" key="1">
    <citation type="journal article" date="2014" name="Proc. Natl. Acad. Sci. U.S.A.">
        <title>Thirty-thousand-year-old distant relative of giant icosahedral DNA viruses with a pandoravirus morphology.</title>
        <authorList>
            <person name="Legendre M."/>
            <person name="Bartoli J."/>
            <person name="Shmakova L."/>
            <person name="Jeudy S."/>
            <person name="Labadie K."/>
            <person name="Adrait A."/>
            <person name="Lescot M."/>
            <person name="Poirot O."/>
            <person name="Bertaux L."/>
            <person name="Bruley C."/>
            <person name="Coute Y."/>
            <person name="Rivkina E."/>
            <person name="Abergel C."/>
            <person name="Claverie J.M."/>
        </authorList>
    </citation>
    <scope>NUCLEOTIDE SEQUENCE [LARGE SCALE GENOMIC DNA]</scope>
    <source>
        <strain evidence="2">P1084-T</strain>
    </source>
</reference>